<dbReference type="EMBL" id="GBRH01238483">
    <property type="protein sequence ID" value="JAD59412.1"/>
    <property type="molecule type" value="Transcribed_RNA"/>
</dbReference>
<sequence>MYQYTCPHKLKFRITRQPYTIVQLVIVMHTSQYSFYL</sequence>
<evidence type="ECO:0000313" key="1">
    <source>
        <dbReference type="EMBL" id="JAD59412.1"/>
    </source>
</evidence>
<reference evidence="1" key="1">
    <citation type="submission" date="2014-09" db="EMBL/GenBank/DDBJ databases">
        <authorList>
            <person name="Magalhaes I.L.F."/>
            <person name="Oliveira U."/>
            <person name="Santos F.R."/>
            <person name="Vidigal T.H.D.A."/>
            <person name="Brescovit A.D."/>
            <person name="Santos A.J."/>
        </authorList>
    </citation>
    <scope>NUCLEOTIDE SEQUENCE</scope>
    <source>
        <tissue evidence="1">Shoot tissue taken approximately 20 cm above the soil surface</tissue>
    </source>
</reference>
<organism evidence="1">
    <name type="scientific">Arundo donax</name>
    <name type="common">Giant reed</name>
    <name type="synonym">Donax arundinaceus</name>
    <dbReference type="NCBI Taxonomy" id="35708"/>
    <lineage>
        <taxon>Eukaryota</taxon>
        <taxon>Viridiplantae</taxon>
        <taxon>Streptophyta</taxon>
        <taxon>Embryophyta</taxon>
        <taxon>Tracheophyta</taxon>
        <taxon>Spermatophyta</taxon>
        <taxon>Magnoliopsida</taxon>
        <taxon>Liliopsida</taxon>
        <taxon>Poales</taxon>
        <taxon>Poaceae</taxon>
        <taxon>PACMAD clade</taxon>
        <taxon>Arundinoideae</taxon>
        <taxon>Arundineae</taxon>
        <taxon>Arundo</taxon>
    </lineage>
</organism>
<reference evidence="1" key="2">
    <citation type="journal article" date="2015" name="Data Brief">
        <title>Shoot transcriptome of the giant reed, Arundo donax.</title>
        <authorList>
            <person name="Barrero R.A."/>
            <person name="Guerrero F.D."/>
            <person name="Moolhuijzen P."/>
            <person name="Goolsby J.A."/>
            <person name="Tidwell J."/>
            <person name="Bellgard S.E."/>
            <person name="Bellgard M.I."/>
        </authorList>
    </citation>
    <scope>NUCLEOTIDE SEQUENCE</scope>
    <source>
        <tissue evidence="1">Shoot tissue taken approximately 20 cm above the soil surface</tissue>
    </source>
</reference>
<accession>A0A0A9BJE8</accession>
<proteinExistence type="predicted"/>
<protein>
    <submittedName>
        <fullName evidence="1">Uncharacterized protein</fullName>
    </submittedName>
</protein>
<dbReference type="AlphaFoldDB" id="A0A0A9BJE8"/>
<name>A0A0A9BJE8_ARUDO</name>